<evidence type="ECO:0000313" key="2">
    <source>
        <dbReference type="EMBL" id="POH72402.1"/>
    </source>
</evidence>
<evidence type="ECO:0000313" key="3">
    <source>
        <dbReference type="Proteomes" id="UP000237061"/>
    </source>
</evidence>
<name>A0A2S3ZTU4_ARTGL</name>
<comment type="caution">
    <text evidence="2">The sequence shown here is derived from an EMBL/GenBank/DDBJ whole genome shotgun (WGS) entry which is preliminary data.</text>
</comment>
<dbReference type="RefSeq" id="WP_103466858.1">
    <property type="nucleotide sequence ID" value="NZ_PPXC01000014.1"/>
</dbReference>
<keyword evidence="1" id="KW-0472">Membrane</keyword>
<feature type="transmembrane region" description="Helical" evidence="1">
    <location>
        <begin position="97"/>
        <end position="116"/>
    </location>
</feature>
<feature type="transmembrane region" description="Helical" evidence="1">
    <location>
        <begin position="12"/>
        <end position="30"/>
    </location>
</feature>
<dbReference type="EMBL" id="PPXC01000014">
    <property type="protein sequence ID" value="POH72402.1"/>
    <property type="molecule type" value="Genomic_DNA"/>
</dbReference>
<feature type="transmembrane region" description="Helical" evidence="1">
    <location>
        <begin position="167"/>
        <end position="188"/>
    </location>
</feature>
<keyword evidence="3" id="KW-1185">Reference proteome</keyword>
<gene>
    <name evidence="2" type="ORF">CVS27_16085</name>
</gene>
<keyword evidence="1" id="KW-1133">Transmembrane helix</keyword>
<dbReference type="AlphaFoldDB" id="A0A2S3ZTU4"/>
<evidence type="ECO:0000256" key="1">
    <source>
        <dbReference type="SAM" id="Phobius"/>
    </source>
</evidence>
<feature type="transmembrane region" description="Helical" evidence="1">
    <location>
        <begin position="36"/>
        <end position="59"/>
    </location>
</feature>
<feature type="transmembrane region" description="Helical" evidence="1">
    <location>
        <begin position="137"/>
        <end position="161"/>
    </location>
</feature>
<accession>A0A2S3ZTU4</accession>
<keyword evidence="1" id="KW-0812">Transmembrane</keyword>
<organism evidence="2 3">
    <name type="scientific">Arthrobacter glacialis</name>
    <dbReference type="NCBI Taxonomy" id="1664"/>
    <lineage>
        <taxon>Bacteria</taxon>
        <taxon>Bacillati</taxon>
        <taxon>Actinomycetota</taxon>
        <taxon>Actinomycetes</taxon>
        <taxon>Micrococcales</taxon>
        <taxon>Micrococcaceae</taxon>
        <taxon>Arthrobacter</taxon>
    </lineage>
</organism>
<protein>
    <submittedName>
        <fullName evidence="2">Uncharacterized protein</fullName>
    </submittedName>
</protein>
<reference evidence="2 3" key="1">
    <citation type="submission" date="2018-01" db="EMBL/GenBank/DDBJ databases">
        <title>Arthrobacter sp. nov., from glaciers in China.</title>
        <authorList>
            <person name="Liu Q."/>
            <person name="Xin Y.-H."/>
        </authorList>
    </citation>
    <scope>NUCLEOTIDE SEQUENCE [LARGE SCALE GENOMIC DNA]</scope>
    <source>
        <strain evidence="2 3">HLT2-12-2</strain>
    </source>
</reference>
<sequence>MASLKVAKKLRIALGSLAVVLGLISLAMIWGQTAGLGLKVLVSFAAAGAFLLGIAVLVGRTRAGQLVLTRRLWRFAVVLFIVVAVIVVAVLPKGPGSGPIMAMVPAILGGTVAQLFEPEAAAAFTAAALSEHDGRNWWWVSLGLTLVGIVLGSSAIVAAVFGNGVVVSLLEPIAALCLILAVVIWFWLRSRKRQFKAEP</sequence>
<feature type="transmembrane region" description="Helical" evidence="1">
    <location>
        <begin position="71"/>
        <end position="91"/>
    </location>
</feature>
<dbReference type="Proteomes" id="UP000237061">
    <property type="component" value="Unassembled WGS sequence"/>
</dbReference>
<proteinExistence type="predicted"/>